<evidence type="ECO:0000256" key="9">
    <source>
        <dbReference type="SAM" id="MobiDB-lite"/>
    </source>
</evidence>
<dbReference type="InterPro" id="IPR017452">
    <property type="entry name" value="GPCR_Rhodpsn_7TM"/>
</dbReference>
<dbReference type="GO" id="GO:0070915">
    <property type="term" value="F:lysophosphatidic acid receptor activity"/>
    <property type="evidence" value="ECO:0007669"/>
    <property type="project" value="TreeGrafter"/>
</dbReference>
<dbReference type="Proteomes" id="UP000314294">
    <property type="component" value="Unassembled WGS sequence"/>
</dbReference>
<comment type="subcellular location">
    <subcellularLocation>
        <location evidence="1">Membrane</location>
        <topology evidence="1">Multi-pass membrane protein</topology>
    </subcellularLocation>
</comment>
<keyword evidence="13" id="KW-1185">Reference proteome</keyword>
<evidence type="ECO:0000256" key="8">
    <source>
        <dbReference type="ARBA" id="ARBA00023224"/>
    </source>
</evidence>
<dbReference type="EMBL" id="SRLO01001919">
    <property type="protein sequence ID" value="TNN34645.1"/>
    <property type="molecule type" value="Genomic_DNA"/>
</dbReference>
<sequence length="285" mass="31007">MPRVGEFGDAGGRRLPTNTRIRPPHSADMSANSSSSSNSSNSFDCHRSTVGISINVAFFATRAALLLPASVLVLYLGLHRSSATKSDSDVFLYHMAAAELIWFFASVSFYCGFFNDVPEMASLGIWLLSVTYLTQGLLHVLACVERYLAVVHPVTYLGLRKGPGIRIRNISIGCAWLFCSGFSVLRVLIRLGPGEVGGNKVRVDPSKKRACHTVMAITGVLWFWFFGLLVGATLNLQALSPEAGCAIRSVVAGFNLPSSLVLPVMFLRRRGGRACLNHHPGRDHR</sequence>
<accession>A0A4Z2F0I4</accession>
<evidence type="ECO:0000256" key="7">
    <source>
        <dbReference type="ARBA" id="ARBA00023180"/>
    </source>
</evidence>
<dbReference type="GO" id="GO:0005886">
    <property type="term" value="C:plasma membrane"/>
    <property type="evidence" value="ECO:0007669"/>
    <property type="project" value="TreeGrafter"/>
</dbReference>
<feature type="region of interest" description="Disordered" evidence="9">
    <location>
        <begin position="1"/>
        <end position="40"/>
    </location>
</feature>
<keyword evidence="6" id="KW-0675">Receptor</keyword>
<keyword evidence="7" id="KW-0325">Glycoprotein</keyword>
<dbReference type="PANTHER" id="PTHR24232">
    <property type="entry name" value="G-PROTEIN COUPLED RECEPTOR"/>
    <property type="match status" value="1"/>
</dbReference>
<organism evidence="12 13">
    <name type="scientific">Liparis tanakae</name>
    <name type="common">Tanaka's snailfish</name>
    <dbReference type="NCBI Taxonomy" id="230148"/>
    <lineage>
        <taxon>Eukaryota</taxon>
        <taxon>Metazoa</taxon>
        <taxon>Chordata</taxon>
        <taxon>Craniata</taxon>
        <taxon>Vertebrata</taxon>
        <taxon>Euteleostomi</taxon>
        <taxon>Actinopterygii</taxon>
        <taxon>Neopterygii</taxon>
        <taxon>Teleostei</taxon>
        <taxon>Neoteleostei</taxon>
        <taxon>Acanthomorphata</taxon>
        <taxon>Eupercaria</taxon>
        <taxon>Perciformes</taxon>
        <taxon>Cottioidei</taxon>
        <taxon>Cottales</taxon>
        <taxon>Liparidae</taxon>
        <taxon>Liparis</taxon>
    </lineage>
</organism>
<dbReference type="OrthoDB" id="8938766at2759"/>
<keyword evidence="8" id="KW-0807">Transducer</keyword>
<evidence type="ECO:0000259" key="11">
    <source>
        <dbReference type="PROSITE" id="PS50262"/>
    </source>
</evidence>
<evidence type="ECO:0000256" key="10">
    <source>
        <dbReference type="SAM" id="Phobius"/>
    </source>
</evidence>
<feature type="transmembrane region" description="Helical" evidence="10">
    <location>
        <begin position="246"/>
        <end position="267"/>
    </location>
</feature>
<feature type="transmembrane region" description="Helical" evidence="10">
    <location>
        <begin position="90"/>
        <end position="113"/>
    </location>
</feature>
<evidence type="ECO:0000256" key="6">
    <source>
        <dbReference type="ARBA" id="ARBA00023170"/>
    </source>
</evidence>
<feature type="compositionally biased region" description="Low complexity" evidence="9">
    <location>
        <begin position="30"/>
        <end position="40"/>
    </location>
</feature>
<proteinExistence type="predicted"/>
<keyword evidence="5 10" id="KW-0472">Membrane</keyword>
<dbReference type="PROSITE" id="PS50262">
    <property type="entry name" value="G_PROTEIN_RECEP_F1_2"/>
    <property type="match status" value="1"/>
</dbReference>
<name>A0A4Z2F0I4_9TELE</name>
<comment type="caution">
    <text evidence="12">The sequence shown here is derived from an EMBL/GenBank/DDBJ whole genome shotgun (WGS) entry which is preliminary data.</text>
</comment>
<evidence type="ECO:0000256" key="4">
    <source>
        <dbReference type="ARBA" id="ARBA00023040"/>
    </source>
</evidence>
<keyword evidence="2 10" id="KW-0812">Transmembrane</keyword>
<evidence type="ECO:0000256" key="5">
    <source>
        <dbReference type="ARBA" id="ARBA00023136"/>
    </source>
</evidence>
<dbReference type="GO" id="GO:0007200">
    <property type="term" value="P:phospholipase C-activating G protein-coupled receptor signaling pathway"/>
    <property type="evidence" value="ECO:0007669"/>
    <property type="project" value="TreeGrafter"/>
</dbReference>
<feature type="domain" description="G-protein coupled receptors family 1 profile" evidence="11">
    <location>
        <begin position="69"/>
        <end position="268"/>
    </location>
</feature>
<dbReference type="PANTHER" id="PTHR24232:SF41">
    <property type="entry name" value="LYSOPHOSPHATIDIC ACID RECEPTOR 4"/>
    <property type="match status" value="1"/>
</dbReference>
<dbReference type="GO" id="GO:0035025">
    <property type="term" value="P:positive regulation of Rho protein signal transduction"/>
    <property type="evidence" value="ECO:0007669"/>
    <property type="project" value="TreeGrafter"/>
</dbReference>
<feature type="transmembrane region" description="Helical" evidence="10">
    <location>
        <begin position="169"/>
        <end position="189"/>
    </location>
</feature>
<evidence type="ECO:0000313" key="13">
    <source>
        <dbReference type="Proteomes" id="UP000314294"/>
    </source>
</evidence>
<gene>
    <name evidence="12" type="ORF">EYF80_055188</name>
</gene>
<dbReference type="Gene3D" id="1.20.1070.10">
    <property type="entry name" value="Rhodopsin 7-helix transmembrane proteins"/>
    <property type="match status" value="1"/>
</dbReference>
<protein>
    <recommendedName>
        <fullName evidence="11">G-protein coupled receptors family 1 profile domain-containing protein</fullName>
    </recommendedName>
</protein>
<feature type="transmembrane region" description="Helical" evidence="10">
    <location>
        <begin position="125"/>
        <end position="149"/>
    </location>
</feature>
<reference evidence="12 13" key="1">
    <citation type="submission" date="2019-03" db="EMBL/GenBank/DDBJ databases">
        <title>First draft genome of Liparis tanakae, snailfish: a comprehensive survey of snailfish specific genes.</title>
        <authorList>
            <person name="Kim W."/>
            <person name="Song I."/>
            <person name="Jeong J.-H."/>
            <person name="Kim D."/>
            <person name="Kim S."/>
            <person name="Ryu S."/>
            <person name="Song J.Y."/>
            <person name="Lee S.K."/>
        </authorList>
    </citation>
    <scope>NUCLEOTIDE SEQUENCE [LARGE SCALE GENOMIC DNA]</scope>
    <source>
        <tissue evidence="12">Muscle</tissue>
    </source>
</reference>
<dbReference type="AlphaFoldDB" id="A0A4Z2F0I4"/>
<dbReference type="SUPFAM" id="SSF81321">
    <property type="entry name" value="Family A G protein-coupled receptor-like"/>
    <property type="match status" value="1"/>
</dbReference>
<evidence type="ECO:0000256" key="1">
    <source>
        <dbReference type="ARBA" id="ARBA00004141"/>
    </source>
</evidence>
<feature type="transmembrane region" description="Helical" evidence="10">
    <location>
        <begin position="210"/>
        <end position="234"/>
    </location>
</feature>
<evidence type="ECO:0000256" key="3">
    <source>
        <dbReference type="ARBA" id="ARBA00022989"/>
    </source>
</evidence>
<keyword evidence="3 10" id="KW-1133">Transmembrane helix</keyword>
<evidence type="ECO:0000313" key="12">
    <source>
        <dbReference type="EMBL" id="TNN34645.1"/>
    </source>
</evidence>
<keyword evidence="4" id="KW-0297">G-protein coupled receptor</keyword>
<evidence type="ECO:0000256" key="2">
    <source>
        <dbReference type="ARBA" id="ARBA00022692"/>
    </source>
</evidence>
<feature type="transmembrane region" description="Helical" evidence="10">
    <location>
        <begin position="56"/>
        <end position="78"/>
    </location>
</feature>